<evidence type="ECO:0000256" key="3">
    <source>
        <dbReference type="ARBA" id="ARBA00022679"/>
    </source>
</evidence>
<accession>A0A8J2K690</accession>
<evidence type="ECO:0000313" key="6">
    <source>
        <dbReference type="Proteomes" id="UP000708208"/>
    </source>
</evidence>
<organism evidence="5 6">
    <name type="scientific">Allacma fusca</name>
    <dbReference type="NCBI Taxonomy" id="39272"/>
    <lineage>
        <taxon>Eukaryota</taxon>
        <taxon>Metazoa</taxon>
        <taxon>Ecdysozoa</taxon>
        <taxon>Arthropoda</taxon>
        <taxon>Hexapoda</taxon>
        <taxon>Collembola</taxon>
        <taxon>Symphypleona</taxon>
        <taxon>Sminthuridae</taxon>
        <taxon>Allacma</taxon>
    </lineage>
</organism>
<evidence type="ECO:0000256" key="4">
    <source>
        <dbReference type="SAM" id="Phobius"/>
    </source>
</evidence>
<evidence type="ECO:0000313" key="5">
    <source>
        <dbReference type="EMBL" id="CAG7720894.1"/>
    </source>
</evidence>
<dbReference type="AlphaFoldDB" id="A0A8J2K690"/>
<comment type="similarity">
    <text evidence="1">Belongs to the UDP-glycosyltransferase family.</text>
</comment>
<dbReference type="EMBL" id="CAJVCH010074815">
    <property type="protein sequence ID" value="CAG7720894.1"/>
    <property type="molecule type" value="Genomic_DNA"/>
</dbReference>
<comment type="caution">
    <text evidence="5">The sequence shown here is derived from an EMBL/GenBank/DDBJ whole genome shotgun (WGS) entry which is preliminary data.</text>
</comment>
<keyword evidence="6" id="KW-1185">Reference proteome</keyword>
<proteinExistence type="inferred from homology"/>
<keyword evidence="3" id="KW-0808">Transferase</keyword>
<dbReference type="InterPro" id="IPR050271">
    <property type="entry name" value="UDP-glycosyltransferase"/>
</dbReference>
<reference evidence="5" key="1">
    <citation type="submission" date="2021-06" db="EMBL/GenBank/DDBJ databases">
        <authorList>
            <person name="Hodson N. C."/>
            <person name="Mongue J. A."/>
            <person name="Jaron S. K."/>
        </authorList>
    </citation>
    <scope>NUCLEOTIDE SEQUENCE</scope>
</reference>
<evidence type="ECO:0000256" key="1">
    <source>
        <dbReference type="ARBA" id="ARBA00009995"/>
    </source>
</evidence>
<evidence type="ECO:0000256" key="2">
    <source>
        <dbReference type="ARBA" id="ARBA00022676"/>
    </source>
</evidence>
<dbReference type="Pfam" id="PF00201">
    <property type="entry name" value="UDPGT"/>
    <property type="match status" value="1"/>
</dbReference>
<evidence type="ECO:0008006" key="7">
    <source>
        <dbReference type="Google" id="ProtNLM"/>
    </source>
</evidence>
<dbReference type="PANTHER" id="PTHR48043:SF159">
    <property type="entry name" value="EG:EG0003.4 PROTEIN-RELATED"/>
    <property type="match status" value="1"/>
</dbReference>
<sequence length="107" mass="12494">DILELTEKKLEDAIQEIIGNPSYRSSVKKLSTLYRDRKQEPVDTTIFWTEYLLRHKGARHLRSAARSLNFFQYHSLDVIGFIIGLLLCIAGFLRIIWLIIYNKLVGK</sequence>
<keyword evidence="2" id="KW-0328">Glycosyltransferase</keyword>
<dbReference type="GO" id="GO:0008194">
    <property type="term" value="F:UDP-glycosyltransferase activity"/>
    <property type="evidence" value="ECO:0007669"/>
    <property type="project" value="InterPro"/>
</dbReference>
<dbReference type="Proteomes" id="UP000708208">
    <property type="component" value="Unassembled WGS sequence"/>
</dbReference>
<feature type="transmembrane region" description="Helical" evidence="4">
    <location>
        <begin position="78"/>
        <end position="101"/>
    </location>
</feature>
<keyword evidence="4" id="KW-0812">Transmembrane</keyword>
<name>A0A8J2K690_9HEXA</name>
<dbReference type="OrthoDB" id="5835829at2759"/>
<keyword evidence="4" id="KW-1133">Transmembrane helix</keyword>
<gene>
    <name evidence="5" type="ORF">AFUS01_LOCUS10147</name>
</gene>
<dbReference type="PANTHER" id="PTHR48043">
    <property type="entry name" value="EG:EG0003.4 PROTEIN-RELATED"/>
    <property type="match status" value="1"/>
</dbReference>
<protein>
    <recommendedName>
        <fullName evidence="7">UDP-glucuronosyltransferase</fullName>
    </recommendedName>
</protein>
<feature type="non-terminal residue" evidence="5">
    <location>
        <position position="1"/>
    </location>
</feature>
<dbReference type="InterPro" id="IPR002213">
    <property type="entry name" value="UDP_glucos_trans"/>
</dbReference>
<keyword evidence="4" id="KW-0472">Membrane</keyword>